<keyword evidence="7 9" id="KW-0472">Membrane</keyword>
<protein>
    <submittedName>
        <fullName evidence="12">ABC transporter</fullName>
    </submittedName>
</protein>
<dbReference type="Pfam" id="PF00005">
    <property type="entry name" value="ABC_tran"/>
    <property type="match status" value="2"/>
</dbReference>
<feature type="domain" description="ABC transmembrane type-1" evidence="11">
    <location>
        <begin position="94"/>
        <end position="381"/>
    </location>
</feature>
<dbReference type="PANTHER" id="PTHR24223:SF415">
    <property type="entry name" value="FI20190P1"/>
    <property type="match status" value="1"/>
</dbReference>
<evidence type="ECO:0000256" key="1">
    <source>
        <dbReference type="ARBA" id="ARBA00004141"/>
    </source>
</evidence>
<feature type="transmembrane region" description="Helical" evidence="9">
    <location>
        <begin position="89"/>
        <end position="109"/>
    </location>
</feature>
<dbReference type="Gene3D" id="3.40.50.300">
    <property type="entry name" value="P-loop containing nucleotide triphosphate hydrolases"/>
    <property type="match status" value="2"/>
</dbReference>
<evidence type="ECO:0000256" key="6">
    <source>
        <dbReference type="ARBA" id="ARBA00022989"/>
    </source>
</evidence>
<feature type="transmembrane region" description="Helical" evidence="9">
    <location>
        <begin position="214"/>
        <end position="233"/>
    </location>
</feature>
<dbReference type="CDD" id="cd03250">
    <property type="entry name" value="ABCC_MRP_domain1"/>
    <property type="match status" value="1"/>
</dbReference>
<feature type="transmembrane region" description="Helical" evidence="9">
    <location>
        <begin position="870"/>
        <end position="901"/>
    </location>
</feature>
<accession>A0AAW1KMP1</accession>
<feature type="transmembrane region" description="Helical" evidence="9">
    <location>
        <begin position="322"/>
        <end position="345"/>
    </location>
</feature>
<evidence type="ECO:0000313" key="12">
    <source>
        <dbReference type="EMBL" id="KAK9720653.1"/>
    </source>
</evidence>
<feature type="compositionally biased region" description="Basic and acidic residues" evidence="8">
    <location>
        <begin position="1056"/>
        <end position="1071"/>
    </location>
</feature>
<dbReference type="Pfam" id="PF00664">
    <property type="entry name" value="ABC_membrane"/>
    <property type="match status" value="2"/>
</dbReference>
<feature type="domain" description="ABC transporter" evidence="10">
    <location>
        <begin position="1082"/>
        <end position="1311"/>
    </location>
</feature>
<dbReference type="InterPro" id="IPR036640">
    <property type="entry name" value="ABC1_TM_sf"/>
</dbReference>
<evidence type="ECO:0000256" key="4">
    <source>
        <dbReference type="ARBA" id="ARBA00022741"/>
    </source>
</evidence>
<dbReference type="GO" id="GO:0140359">
    <property type="term" value="F:ABC-type transporter activity"/>
    <property type="evidence" value="ECO:0007669"/>
    <property type="project" value="InterPro"/>
</dbReference>
<feature type="transmembrane region" description="Helical" evidence="9">
    <location>
        <begin position="961"/>
        <end position="993"/>
    </location>
</feature>
<keyword evidence="4" id="KW-0547">Nucleotide-binding</keyword>
<feature type="transmembrane region" description="Helical" evidence="9">
    <location>
        <begin position="16"/>
        <end position="32"/>
    </location>
</feature>
<dbReference type="InterPro" id="IPR027417">
    <property type="entry name" value="P-loop_NTPase"/>
</dbReference>
<feature type="transmembrane region" description="Helical" evidence="9">
    <location>
        <begin position="239"/>
        <end position="261"/>
    </location>
</feature>
<dbReference type="EMBL" id="JASPKY010000208">
    <property type="protein sequence ID" value="KAK9720653.1"/>
    <property type="molecule type" value="Genomic_DNA"/>
</dbReference>
<feature type="transmembrane region" description="Helical" evidence="9">
    <location>
        <begin position="686"/>
        <end position="709"/>
    </location>
</feature>
<reference evidence="12 13" key="1">
    <citation type="journal article" date="2024" name="BMC Genomics">
        <title>De novo assembly and annotation of Popillia japonica's genome with initial clues to its potential as an invasive pest.</title>
        <authorList>
            <person name="Cucini C."/>
            <person name="Boschi S."/>
            <person name="Funari R."/>
            <person name="Cardaioli E."/>
            <person name="Iannotti N."/>
            <person name="Marturano G."/>
            <person name="Paoli F."/>
            <person name="Bruttini M."/>
            <person name="Carapelli A."/>
            <person name="Frati F."/>
            <person name="Nardi F."/>
        </authorList>
    </citation>
    <scope>NUCLEOTIDE SEQUENCE [LARGE SCALE GENOMIC DNA]</scope>
    <source>
        <strain evidence="12">DMR45628</strain>
    </source>
</reference>
<feature type="transmembrane region" description="Helical" evidence="9">
    <location>
        <begin position="135"/>
        <end position="154"/>
    </location>
</feature>
<dbReference type="GO" id="GO:0005524">
    <property type="term" value="F:ATP binding"/>
    <property type="evidence" value="ECO:0007669"/>
    <property type="project" value="UniProtKB-KW"/>
</dbReference>
<organism evidence="12 13">
    <name type="scientific">Popillia japonica</name>
    <name type="common">Japanese beetle</name>
    <dbReference type="NCBI Taxonomy" id="7064"/>
    <lineage>
        <taxon>Eukaryota</taxon>
        <taxon>Metazoa</taxon>
        <taxon>Ecdysozoa</taxon>
        <taxon>Arthropoda</taxon>
        <taxon>Hexapoda</taxon>
        <taxon>Insecta</taxon>
        <taxon>Pterygota</taxon>
        <taxon>Neoptera</taxon>
        <taxon>Endopterygota</taxon>
        <taxon>Coleoptera</taxon>
        <taxon>Polyphaga</taxon>
        <taxon>Scarabaeiformia</taxon>
        <taxon>Scarabaeidae</taxon>
        <taxon>Rutelinae</taxon>
        <taxon>Popillia</taxon>
    </lineage>
</organism>
<dbReference type="CDD" id="cd03244">
    <property type="entry name" value="ABCC_MRP_domain2"/>
    <property type="match status" value="1"/>
</dbReference>
<dbReference type="PROSITE" id="PS00211">
    <property type="entry name" value="ABC_TRANSPORTER_1"/>
    <property type="match status" value="2"/>
</dbReference>
<evidence type="ECO:0000259" key="10">
    <source>
        <dbReference type="PROSITE" id="PS50893"/>
    </source>
</evidence>
<name>A0AAW1KMP1_POPJA</name>
<keyword evidence="2" id="KW-0813">Transport</keyword>
<dbReference type="InterPro" id="IPR003593">
    <property type="entry name" value="AAA+_ATPase"/>
</dbReference>
<dbReference type="FunFam" id="3.40.50.300:FF:000163">
    <property type="entry name" value="Multidrug resistance-associated protein member 4"/>
    <property type="match status" value="1"/>
</dbReference>
<evidence type="ECO:0000256" key="9">
    <source>
        <dbReference type="SAM" id="Phobius"/>
    </source>
</evidence>
<feature type="transmembrane region" description="Helical" evidence="9">
    <location>
        <begin position="1005"/>
        <end position="1025"/>
    </location>
</feature>
<dbReference type="Gene3D" id="1.20.1560.10">
    <property type="entry name" value="ABC transporter type 1, transmembrane domain"/>
    <property type="match status" value="2"/>
</dbReference>
<evidence type="ECO:0000256" key="5">
    <source>
        <dbReference type="ARBA" id="ARBA00022840"/>
    </source>
</evidence>
<keyword evidence="5" id="KW-0067">ATP-binding</keyword>
<keyword evidence="3 9" id="KW-0812">Transmembrane</keyword>
<comment type="caution">
    <text evidence="12">The sequence shown here is derived from an EMBL/GenBank/DDBJ whole genome shotgun (WGS) entry which is preliminary data.</text>
</comment>
<dbReference type="SUPFAM" id="SSF90123">
    <property type="entry name" value="ABC transporter transmembrane region"/>
    <property type="match status" value="2"/>
</dbReference>
<feature type="transmembrane region" description="Helical" evidence="9">
    <location>
        <begin position="789"/>
        <end position="811"/>
    </location>
</feature>
<feature type="domain" description="ABC transmembrane type-1" evidence="11">
    <location>
        <begin position="774"/>
        <end position="1037"/>
    </location>
</feature>
<dbReference type="SUPFAM" id="SSF52540">
    <property type="entry name" value="P-loop containing nucleoside triphosphate hydrolases"/>
    <property type="match status" value="2"/>
</dbReference>
<dbReference type="PANTHER" id="PTHR24223">
    <property type="entry name" value="ATP-BINDING CASSETTE SUB-FAMILY C"/>
    <property type="match status" value="1"/>
</dbReference>
<feature type="transmembrane region" description="Helical" evidence="9">
    <location>
        <begin position="365"/>
        <end position="385"/>
    </location>
</feature>
<evidence type="ECO:0000256" key="3">
    <source>
        <dbReference type="ARBA" id="ARBA00022692"/>
    </source>
</evidence>
<dbReference type="PROSITE" id="PS50893">
    <property type="entry name" value="ABC_TRANSPORTER_2"/>
    <property type="match status" value="2"/>
</dbReference>
<evidence type="ECO:0000256" key="2">
    <source>
        <dbReference type="ARBA" id="ARBA00022448"/>
    </source>
</evidence>
<feature type="domain" description="ABC transporter" evidence="10">
    <location>
        <begin position="412"/>
        <end position="633"/>
    </location>
</feature>
<gene>
    <name evidence="12" type="ORF">QE152_g21950</name>
</gene>
<evidence type="ECO:0000313" key="13">
    <source>
        <dbReference type="Proteomes" id="UP001458880"/>
    </source>
</evidence>
<keyword evidence="13" id="KW-1185">Reference proteome</keyword>
<dbReference type="FunFam" id="3.40.50.300:FF:000482">
    <property type="entry name" value="Multidrug resistance-associated protein member 4"/>
    <property type="match status" value="1"/>
</dbReference>
<dbReference type="FunFam" id="1.20.1560.10:FF:000026">
    <property type="entry name" value="Multidrug resistance-associated protein lethal(2)03659"/>
    <property type="match status" value="1"/>
</dbReference>
<dbReference type="GO" id="GO:0016020">
    <property type="term" value="C:membrane"/>
    <property type="evidence" value="ECO:0007669"/>
    <property type="project" value="UniProtKB-SubCell"/>
</dbReference>
<dbReference type="InterPro" id="IPR050173">
    <property type="entry name" value="ABC_transporter_C-like"/>
</dbReference>
<dbReference type="GO" id="GO:0016887">
    <property type="term" value="F:ATP hydrolysis activity"/>
    <property type="evidence" value="ECO:0007669"/>
    <property type="project" value="InterPro"/>
</dbReference>
<dbReference type="PROSITE" id="PS50929">
    <property type="entry name" value="ABC_TM1F"/>
    <property type="match status" value="2"/>
</dbReference>
<evidence type="ECO:0000256" key="7">
    <source>
        <dbReference type="ARBA" id="ARBA00023136"/>
    </source>
</evidence>
<dbReference type="Proteomes" id="UP001458880">
    <property type="component" value="Unassembled WGS sequence"/>
</dbReference>
<sequence length="1338" mass="149490">MDPGFKVTNRYPRKDANIISMLFFVWMMPYFYKGVRKGIDANDLFVTQKADDSVVIGDQLQEHWEKQLEDSKRTGKPPSLVKAIAKTFLWSYMIFGIIMFIQVVGLRAFQPQVLGFLLRLFTGAASVDHIENTALAKYLTALVLILVVLISAFIMHHTSLGQQIIGMRIRIAVSTLIYRKMLKLSQQSLGETAAGKVVNLLANDVVRFDFVTTALHYFWITPIQVILISYLMWDVVGISSLSGILGMVVLTLPIQFVMGILSSKFRGKVAVRTDYRVRLMNEIISGIQVIKMYAWEKPFEKLVRTARFSEVKMVKYANYVRAVFMSSMVFIERTTLYLTLITFVLTGNSLTSDVTYILTPYFNTLQMGLAIFLPLAIQMVAEALVSIRRITEFLLLDERKETTIIKTDDKAIRLKEVTARWTENSGILKDLTFNVPAGKLCALIGPVGAGKSSTLQLLLGELPSESGEIILGGNISYASQEPWLFGSSVKGNILFGQEFDRRLYNKVVKVCALEKDFKQFPYGDTTLVGERGVSLSGGQRARINLARAVYRQADIYLLDDPLSAVDTHVGKHLFEECIMGFLGSKTRILVTHQLQFLKRADLIIVYNNGKIEAQGTFAELSKANTDFTKMLIAADETSEKAVDVKRPLSRQESVVSTGSTDAEEKGVAKQMEEEVIIPSKSVLWDYIAAAGTKFGIIFLFTVIIVSQVVSSGTDYFVSWWTEQEEGRYIALLADELITGVSNFAYTMLASFENAMIDGLHYMFNFNNASETPSTRVIDEDGFFNTHVAIYIYSGLIVGLIALTVLRSFLFFRAASNSSKKLHTIMFNCLLKTPMRFFDTNPSGRILNRFSKDTGAMDESLPRILSEAMQIMLVIVGAIVLICIANYWMTIPIVLLLILFYFMRGWYMLTAKDVKHVEGIAKSPVFSLLNSTLSGISTIRSSNYQGDLIKEFDGHQNVHTSAWILSITCMAAFGLWLDLLCTLFVAATAISFVIMSEASEDNISGAFAGLAISQSLSLAGMLQYGMRQTAEVVNQLISVERIMTYTKLDQEGPFDSTEGKKPRIEWPDKGKKPRIEWPDKGNIRFQNMSLRYAADEDPVLKNLDIQIYPGEKIGIVGRTGAGKSSLISALFRLAPLEGSINIDDLDTQTIGLHDVRSKISIIPQEPVLFSAPMRYNLDPFNEYSDQDLWAALAEVELKEAVPSLDYKVAEGGSNFSVGQRQLICLARAIVRNNKILVLDEATANVDPRTDGLIQATIRRKFKDCTVLTIAHRLNTIMDSDKVLVMDTGRVAEFDHPHVLLQNPEGSFTKLVMETGASMTATLREIAQTSYNEKHQKTAL</sequence>
<evidence type="ECO:0000259" key="11">
    <source>
        <dbReference type="PROSITE" id="PS50929"/>
    </source>
</evidence>
<dbReference type="InterPro" id="IPR011527">
    <property type="entry name" value="ABC1_TM_dom"/>
</dbReference>
<dbReference type="InterPro" id="IPR003439">
    <property type="entry name" value="ABC_transporter-like_ATP-bd"/>
</dbReference>
<dbReference type="InterPro" id="IPR017871">
    <property type="entry name" value="ABC_transporter-like_CS"/>
</dbReference>
<dbReference type="SMART" id="SM00382">
    <property type="entry name" value="AAA"/>
    <property type="match status" value="2"/>
</dbReference>
<comment type="subcellular location">
    <subcellularLocation>
        <location evidence="1">Membrane</location>
        <topology evidence="1">Multi-pass membrane protein</topology>
    </subcellularLocation>
</comment>
<keyword evidence="6 9" id="KW-1133">Transmembrane helix</keyword>
<feature type="region of interest" description="Disordered" evidence="8">
    <location>
        <begin position="1052"/>
        <end position="1071"/>
    </location>
</feature>
<evidence type="ECO:0000256" key="8">
    <source>
        <dbReference type="SAM" id="MobiDB-lite"/>
    </source>
</evidence>
<proteinExistence type="predicted"/>